<name>A0ABU3RKU6_9BACL</name>
<keyword evidence="1" id="KW-1133">Transmembrane helix</keyword>
<dbReference type="EMBL" id="JAWCUD010000011">
    <property type="protein sequence ID" value="MDU0204896.1"/>
    <property type="molecule type" value="Genomic_DNA"/>
</dbReference>
<keyword evidence="1" id="KW-0472">Membrane</keyword>
<keyword evidence="1" id="KW-0812">Transmembrane</keyword>
<dbReference type="Proteomes" id="UP001260980">
    <property type="component" value="Unassembled WGS sequence"/>
</dbReference>
<gene>
    <name evidence="2" type="ORF">RQP52_27825</name>
</gene>
<evidence type="ECO:0000313" key="3">
    <source>
        <dbReference type="Proteomes" id="UP001260980"/>
    </source>
</evidence>
<accession>A0ABU3RKU6</accession>
<organism evidence="2 3">
    <name type="scientific">Paenibacillus violae</name>
    <dbReference type="NCBI Taxonomy" id="3077234"/>
    <lineage>
        <taxon>Bacteria</taxon>
        <taxon>Bacillati</taxon>
        <taxon>Bacillota</taxon>
        <taxon>Bacilli</taxon>
        <taxon>Bacillales</taxon>
        <taxon>Paenibacillaceae</taxon>
        <taxon>Paenibacillus</taxon>
    </lineage>
</organism>
<feature type="transmembrane region" description="Helical" evidence="1">
    <location>
        <begin position="12"/>
        <end position="30"/>
    </location>
</feature>
<dbReference type="RefSeq" id="WP_315954867.1">
    <property type="nucleotide sequence ID" value="NZ_JAWCUD010000011.1"/>
</dbReference>
<protein>
    <submittedName>
        <fullName evidence="2">Uncharacterized protein</fullName>
    </submittedName>
</protein>
<comment type="caution">
    <text evidence="2">The sequence shown here is derived from an EMBL/GenBank/DDBJ whole genome shotgun (WGS) entry which is preliminary data.</text>
</comment>
<sequence>MVREALFKSSILFMVLGGLFITSAGLIYTIERAAANISGNIKAAGFMAGQLQGQTPIPKMPGFIDNFYVPSLTVLGIILLVLGTRKELK</sequence>
<reference evidence="2 3" key="1">
    <citation type="submission" date="2023-10" db="EMBL/GenBank/DDBJ databases">
        <title>Paenibacillus strain PFR10 Genome sequencing and assembly.</title>
        <authorList>
            <person name="Kim I."/>
        </authorList>
    </citation>
    <scope>NUCLEOTIDE SEQUENCE [LARGE SCALE GENOMIC DNA]</scope>
    <source>
        <strain evidence="2 3">PFR10</strain>
    </source>
</reference>
<evidence type="ECO:0000313" key="2">
    <source>
        <dbReference type="EMBL" id="MDU0204896.1"/>
    </source>
</evidence>
<proteinExistence type="predicted"/>
<feature type="transmembrane region" description="Helical" evidence="1">
    <location>
        <begin position="67"/>
        <end position="84"/>
    </location>
</feature>
<evidence type="ECO:0000256" key="1">
    <source>
        <dbReference type="SAM" id="Phobius"/>
    </source>
</evidence>
<keyword evidence="3" id="KW-1185">Reference proteome</keyword>